<feature type="region of interest" description="Disordered" evidence="1">
    <location>
        <begin position="476"/>
        <end position="495"/>
    </location>
</feature>
<dbReference type="RefSeq" id="WP_188038712.1">
    <property type="nucleotide sequence ID" value="NZ_JACVHF010000002.1"/>
</dbReference>
<dbReference type="InterPro" id="IPR010572">
    <property type="entry name" value="Tail_dom"/>
</dbReference>
<evidence type="ECO:0000313" key="3">
    <source>
        <dbReference type="EMBL" id="MBC9783556.1"/>
    </source>
</evidence>
<dbReference type="Pfam" id="PF06605">
    <property type="entry name" value="Prophage_tail"/>
    <property type="match status" value="1"/>
</dbReference>
<comment type="caution">
    <text evidence="3">The sequence shown here is derived from an EMBL/GenBank/DDBJ whole genome shotgun (WGS) entry which is preliminary data.</text>
</comment>
<name>A0ABR7SYQ5_HELCL</name>
<accession>A0ABR7SYQ5</accession>
<evidence type="ECO:0000259" key="2">
    <source>
        <dbReference type="Pfam" id="PF06605"/>
    </source>
</evidence>
<sequence length="639" mass="71179">MNYIEVFEAGQRKARLSPASDPGLECWPDMEMNGPSVLEITLPLDNEKWQYFTSECRIYAAGREYILLKPDNIELSRDGKKLIGKVTAHESWLLLNKEFPGTDSNGISNDPHNSTPHWGTVQILSGGTPFAGCTAGSAESALRYVMQGSTWTVGTVDVTGTHDLETEKKNRLQNVWEIQKKWGGIVVFDSIQKTVSLRSEDTWKPGYNQQSDRCNFQVRYRKNLIGLKVTESADIVTRLYPFGYDDLNIASVNGGKLYVENLTYTQNIYADVYVNTTIYDPAELKSAAEKQLSKVCKPRRHFQTGKSNGRKLQAGVVDLRTLPGYEHEEFALYQMADLIDEGLGVQDTCRIIRHKWNLFQPWNCELEMGDPLDKVEAKIALSATFTSNVQTPSGVTTLSLDGLVNSNRNPVYSQGVSCIDAEGTLDAWQEGRCDNVDEDDPLTVNLYVPPETVRIHKALLRFRLLEFRAYEKGAKSSGGIVTSSEDGGGVATTTSDEHVDYGTISPLFGTKTYYGDTGNGGDPSHDHDMTHSHDMPVHYHNIEIPEHSHQINIPPHTHELVFGIYKSTKPTSVTIKINGIDRTSQLGGPFHADQTGLDILQFLTIGIWNSVEIWSDRLGRIDATAFLEVKRSVSPPPAE</sequence>
<proteinExistence type="predicted"/>
<reference evidence="3 4" key="1">
    <citation type="submission" date="2020-07" db="EMBL/GenBank/DDBJ databases">
        <title>Draft whole-genome sequence of Heliobacterium chlorum DSM 3682, type strain.</title>
        <authorList>
            <person name="Kyndt J.A."/>
            <person name="Meyer T.E."/>
            <person name="Imhoff J.F."/>
        </authorList>
    </citation>
    <scope>NUCLEOTIDE SEQUENCE [LARGE SCALE GENOMIC DNA]</scope>
    <source>
        <strain evidence="3 4">DSM 3682</strain>
    </source>
</reference>
<gene>
    <name evidence="3" type="ORF">H1S01_03390</name>
</gene>
<dbReference type="NCBIfam" id="TIGR01665">
    <property type="entry name" value="put_anti_recept"/>
    <property type="match status" value="1"/>
</dbReference>
<evidence type="ECO:0000313" key="4">
    <source>
        <dbReference type="Proteomes" id="UP000617402"/>
    </source>
</evidence>
<keyword evidence="4" id="KW-1185">Reference proteome</keyword>
<protein>
    <submittedName>
        <fullName evidence="3">Phage tail protein</fullName>
    </submittedName>
</protein>
<dbReference type="EMBL" id="JACVHF010000002">
    <property type="protein sequence ID" value="MBC9783556.1"/>
    <property type="molecule type" value="Genomic_DNA"/>
</dbReference>
<dbReference type="Proteomes" id="UP000617402">
    <property type="component" value="Unassembled WGS sequence"/>
</dbReference>
<organism evidence="3 4">
    <name type="scientific">Heliobacterium chlorum</name>
    <dbReference type="NCBI Taxonomy" id="2698"/>
    <lineage>
        <taxon>Bacteria</taxon>
        <taxon>Bacillati</taxon>
        <taxon>Bacillota</taxon>
        <taxon>Clostridia</taxon>
        <taxon>Eubacteriales</taxon>
        <taxon>Heliobacteriaceae</taxon>
        <taxon>Heliobacterium</taxon>
    </lineage>
</organism>
<feature type="domain" description="Tail spike" evidence="2">
    <location>
        <begin position="137"/>
        <end position="369"/>
    </location>
</feature>
<dbReference type="InterPro" id="IPR007119">
    <property type="entry name" value="Phage_tail_spike_N"/>
</dbReference>
<evidence type="ECO:0000256" key="1">
    <source>
        <dbReference type="SAM" id="MobiDB-lite"/>
    </source>
</evidence>